<keyword evidence="5 10" id="KW-0274">FAD</keyword>
<feature type="domain" description="Acyl-coenzyme A oxidase N-terminal" evidence="15">
    <location>
        <begin position="14"/>
        <end position="129"/>
    </location>
</feature>
<evidence type="ECO:0000313" key="17">
    <source>
        <dbReference type="EMBL" id="PWA73349.1"/>
    </source>
</evidence>
<dbReference type="FunFam" id="2.40.110.10:FF:000075">
    <property type="entry name" value="Acyl-coenzyme A oxidase"/>
    <property type="match status" value="1"/>
</dbReference>
<dbReference type="Pfam" id="PF02770">
    <property type="entry name" value="Acyl-CoA_dh_M"/>
    <property type="match status" value="1"/>
</dbReference>
<dbReference type="SUPFAM" id="SSF56645">
    <property type="entry name" value="Acyl-CoA dehydrogenase NM domain-like"/>
    <property type="match status" value="1"/>
</dbReference>
<dbReference type="Pfam" id="PF01756">
    <property type="entry name" value="ACOX"/>
    <property type="match status" value="1"/>
</dbReference>
<feature type="binding site" evidence="12">
    <location>
        <position position="135"/>
    </location>
    <ligand>
        <name>FAD</name>
        <dbReference type="ChEBI" id="CHEBI:57692"/>
    </ligand>
</feature>
<evidence type="ECO:0000256" key="4">
    <source>
        <dbReference type="ARBA" id="ARBA00022630"/>
    </source>
</evidence>
<dbReference type="InterPro" id="IPR009100">
    <property type="entry name" value="AcylCoA_DH/oxidase_NM_dom_sf"/>
</dbReference>
<dbReference type="InterPro" id="IPR037069">
    <property type="entry name" value="AcylCoA_DH/ox_N_sf"/>
</dbReference>
<dbReference type="AlphaFoldDB" id="A0A2U1NIL1"/>
<keyword evidence="8" id="KW-0443">Lipid metabolism</keyword>
<feature type="domain" description="Acyl-CoA oxidase C-alpha1" evidence="16">
    <location>
        <begin position="275"/>
        <end position="436"/>
    </location>
</feature>
<dbReference type="Pfam" id="PF22924">
    <property type="entry name" value="ACOX_C_alpha1"/>
    <property type="match status" value="1"/>
</dbReference>
<dbReference type="SUPFAM" id="SSF47203">
    <property type="entry name" value="Acyl-CoA dehydrogenase C-terminal domain-like"/>
    <property type="match status" value="2"/>
</dbReference>
<dbReference type="GO" id="GO:0005777">
    <property type="term" value="C:peroxisome"/>
    <property type="evidence" value="ECO:0007669"/>
    <property type="project" value="UniProtKB-SubCell"/>
</dbReference>
<keyword evidence="4 10" id="KW-0285">Flavoprotein</keyword>
<gene>
    <name evidence="17" type="ORF">CTI12_AA262600</name>
</gene>
<reference evidence="17 18" key="1">
    <citation type="journal article" date="2018" name="Mol. Plant">
        <title>The genome of Artemisia annua provides insight into the evolution of Asteraceae family and artemisinin biosynthesis.</title>
        <authorList>
            <person name="Shen Q."/>
            <person name="Zhang L."/>
            <person name="Liao Z."/>
            <person name="Wang S."/>
            <person name="Yan T."/>
            <person name="Shi P."/>
            <person name="Liu M."/>
            <person name="Fu X."/>
            <person name="Pan Q."/>
            <person name="Wang Y."/>
            <person name="Lv Z."/>
            <person name="Lu X."/>
            <person name="Zhang F."/>
            <person name="Jiang W."/>
            <person name="Ma Y."/>
            <person name="Chen M."/>
            <person name="Hao X."/>
            <person name="Li L."/>
            <person name="Tang Y."/>
            <person name="Lv G."/>
            <person name="Zhou Y."/>
            <person name="Sun X."/>
            <person name="Brodelius P.E."/>
            <person name="Rose J.K.C."/>
            <person name="Tang K."/>
        </authorList>
    </citation>
    <scope>NUCLEOTIDE SEQUENCE [LARGE SCALE GENOMIC DNA]</scope>
    <source>
        <strain evidence="18">cv. Huhao1</strain>
        <tissue evidence="17">Leaf</tissue>
    </source>
</reference>
<organism evidence="17 18">
    <name type="scientific">Artemisia annua</name>
    <name type="common">Sweet wormwood</name>
    <dbReference type="NCBI Taxonomy" id="35608"/>
    <lineage>
        <taxon>Eukaryota</taxon>
        <taxon>Viridiplantae</taxon>
        <taxon>Streptophyta</taxon>
        <taxon>Embryophyta</taxon>
        <taxon>Tracheophyta</taxon>
        <taxon>Spermatophyta</taxon>
        <taxon>Magnoliopsida</taxon>
        <taxon>eudicotyledons</taxon>
        <taxon>Gunneridae</taxon>
        <taxon>Pentapetalae</taxon>
        <taxon>asterids</taxon>
        <taxon>campanulids</taxon>
        <taxon>Asterales</taxon>
        <taxon>Asteraceae</taxon>
        <taxon>Asteroideae</taxon>
        <taxon>Anthemideae</taxon>
        <taxon>Artemisiinae</taxon>
        <taxon>Artemisia</taxon>
    </lineage>
</organism>
<dbReference type="PIRSF" id="PIRSF000168">
    <property type="entry name" value="Acyl-CoA_oxidase"/>
    <property type="match status" value="1"/>
</dbReference>
<evidence type="ECO:0000259" key="15">
    <source>
        <dbReference type="Pfam" id="PF14749"/>
    </source>
</evidence>
<evidence type="ECO:0000256" key="8">
    <source>
        <dbReference type="ARBA" id="ARBA00023098"/>
    </source>
</evidence>
<dbReference type="InterPro" id="IPR055060">
    <property type="entry name" value="ACOX_C_alpha1"/>
</dbReference>
<dbReference type="InterPro" id="IPR046373">
    <property type="entry name" value="Acyl-CoA_Oxase/DH_mid-dom_sf"/>
</dbReference>
<dbReference type="GO" id="GO:0005504">
    <property type="term" value="F:fatty acid binding"/>
    <property type="evidence" value="ECO:0007669"/>
    <property type="project" value="TreeGrafter"/>
</dbReference>
<feature type="binding site" evidence="12">
    <location>
        <position position="174"/>
    </location>
    <ligand>
        <name>FAD</name>
        <dbReference type="ChEBI" id="CHEBI:57692"/>
    </ligand>
</feature>
<feature type="active site" description="Proton acceptor" evidence="11">
    <location>
        <position position="421"/>
    </location>
</feature>
<evidence type="ECO:0000256" key="9">
    <source>
        <dbReference type="ARBA" id="ARBA00023140"/>
    </source>
</evidence>
<dbReference type="GO" id="GO:0003997">
    <property type="term" value="F:acyl-CoA oxidase activity"/>
    <property type="evidence" value="ECO:0007669"/>
    <property type="project" value="InterPro"/>
</dbReference>
<dbReference type="Gene3D" id="1.10.540.10">
    <property type="entry name" value="Acyl-CoA dehydrogenase/oxidase, N-terminal domain"/>
    <property type="match status" value="1"/>
</dbReference>
<dbReference type="Gene3D" id="1.20.140.10">
    <property type="entry name" value="Butyryl-CoA Dehydrogenase, subunit A, domain 3"/>
    <property type="match status" value="2"/>
</dbReference>
<dbReference type="Proteomes" id="UP000245207">
    <property type="component" value="Unassembled WGS sequence"/>
</dbReference>
<evidence type="ECO:0000256" key="7">
    <source>
        <dbReference type="ARBA" id="ARBA00023002"/>
    </source>
</evidence>
<dbReference type="InterPro" id="IPR002655">
    <property type="entry name" value="Acyl-CoA_oxidase_C"/>
</dbReference>
<evidence type="ECO:0000256" key="10">
    <source>
        <dbReference type="PIRNR" id="PIRNR000168"/>
    </source>
</evidence>
<sequence length="660" mass="73991">MDYLKDERKKAQFDVDVMKVVWAGSRESFLVSDRMAKLVANDPAFEKFSKPMLSRKELFKNTLRKAAYAWKLINDLRLSEEEAKWLRHYIDEPNYTDLQWEMFVPAIQGQCTEEQKKKWLPLAQSMQIIGSYAQTELGHGSNVQGLETTATFDAQMDEFVIHSPTLTSSKWWPGGAGKVATHAIVYARLIINAQFHGVHGFMVQLRSLEDHSPLPGITVGDIGLKFGHGAYNTMDNGVLRFDHVRIPRDHMLMRVSQVTKEGKFVQSDVPRQLIYGTMVSVRQTIVADASKALSRAVCIATRYSAVRRQFGSRNGGPETQVIDYKTQQSRLFPLLASAYAFRFVSEWLKSLNKDVKQRLEDKDFSTLPEAHACTAGLKSLTTAATADGIEECRKLCGGHGYLVSSGLPELFAYYVPACTYEGENVVMMLQVARFLMKTVSELGYKKPVGTTAYMGRAKTLILSNCVIQTSEEWLNSGAIVEAFEARAARMAVGCGKRLAKYENPDEGFAELSIDLVEASLAHCQLIVVSKFIEKLELEIPGKGVKQLLEVLSYVYALSLLHKHQGDFLATGYLTPKQASLANDQLRTLYSKVRPNAIALVDSFNHTDHYLSSILGRYDGDVYPKLYEAAFKDPFNDSDIADGIYEYVQPILKQKLQSAKL</sequence>
<dbReference type="FunFam" id="1.20.140.10:FF:000005">
    <property type="entry name" value="Acyl-coenzyme A oxidase"/>
    <property type="match status" value="1"/>
</dbReference>
<evidence type="ECO:0000256" key="11">
    <source>
        <dbReference type="PIRSR" id="PIRSR000168-1"/>
    </source>
</evidence>
<dbReference type="GO" id="GO:0071949">
    <property type="term" value="F:FAD binding"/>
    <property type="evidence" value="ECO:0007669"/>
    <property type="project" value="InterPro"/>
</dbReference>
<dbReference type="InterPro" id="IPR012258">
    <property type="entry name" value="Acyl-CoA_oxidase"/>
</dbReference>
<dbReference type="GO" id="GO:0055088">
    <property type="term" value="P:lipid homeostasis"/>
    <property type="evidence" value="ECO:0007669"/>
    <property type="project" value="TreeGrafter"/>
</dbReference>
<dbReference type="OrthoDB" id="538336at2759"/>
<name>A0A2U1NIL1_ARTAN</name>
<comment type="similarity">
    <text evidence="3 10">Belongs to the acyl-CoA oxidase family.</text>
</comment>
<dbReference type="EMBL" id="PKPP01002750">
    <property type="protein sequence ID" value="PWA73349.1"/>
    <property type="molecule type" value="Genomic_DNA"/>
</dbReference>
<comment type="subcellular location">
    <subcellularLocation>
        <location evidence="2">Peroxisome</location>
    </subcellularLocation>
</comment>
<evidence type="ECO:0000256" key="5">
    <source>
        <dbReference type="ARBA" id="ARBA00022827"/>
    </source>
</evidence>
<feature type="domain" description="Acyl-CoA oxidase/dehydrogenase middle" evidence="14">
    <location>
        <begin position="132"/>
        <end position="233"/>
    </location>
</feature>
<evidence type="ECO:0000313" key="18">
    <source>
        <dbReference type="Proteomes" id="UP000245207"/>
    </source>
</evidence>
<keyword evidence="18" id="KW-1185">Reference proteome</keyword>
<dbReference type="FunFam" id="1.20.140.10:FF:000013">
    <property type="entry name" value="Acyl-coenzyme A oxidase"/>
    <property type="match status" value="1"/>
</dbReference>
<dbReference type="InterPro" id="IPR006091">
    <property type="entry name" value="Acyl-CoA_Oxase/DH_mid-dom"/>
</dbReference>
<dbReference type="PANTHER" id="PTHR10909:SF250">
    <property type="entry name" value="PEROXISOMAL ACYL-COENZYME A OXIDASE 1"/>
    <property type="match status" value="1"/>
</dbReference>
<dbReference type="STRING" id="35608.A0A2U1NIL1"/>
<evidence type="ECO:0000256" key="1">
    <source>
        <dbReference type="ARBA" id="ARBA00001974"/>
    </source>
</evidence>
<dbReference type="FunFam" id="1.10.540.10:FF:000015">
    <property type="entry name" value="Acyl-coenzyme A oxidase"/>
    <property type="match status" value="1"/>
</dbReference>
<keyword evidence="6" id="KW-0276">Fatty acid metabolism</keyword>
<dbReference type="GO" id="GO:0001676">
    <property type="term" value="P:long-chain fatty acid metabolic process"/>
    <property type="evidence" value="ECO:0007669"/>
    <property type="project" value="TreeGrafter"/>
</dbReference>
<evidence type="ECO:0000256" key="6">
    <source>
        <dbReference type="ARBA" id="ARBA00022832"/>
    </source>
</evidence>
<evidence type="ECO:0000259" key="16">
    <source>
        <dbReference type="Pfam" id="PF22924"/>
    </source>
</evidence>
<protein>
    <recommendedName>
        <fullName evidence="10">Acyl-coenzyme A oxidase</fullName>
    </recommendedName>
</protein>
<comment type="caution">
    <text evidence="17">The sequence shown here is derived from an EMBL/GenBank/DDBJ whole genome shotgun (WGS) entry which is preliminary data.</text>
</comment>
<feature type="domain" description="Acyl-CoA oxidase C-terminal" evidence="13">
    <location>
        <begin position="478"/>
        <end position="652"/>
    </location>
</feature>
<dbReference type="PANTHER" id="PTHR10909">
    <property type="entry name" value="ELECTRON TRANSPORT OXIDOREDUCTASE"/>
    <property type="match status" value="1"/>
</dbReference>
<evidence type="ECO:0000256" key="3">
    <source>
        <dbReference type="ARBA" id="ARBA00006288"/>
    </source>
</evidence>
<dbReference type="GO" id="GO:0033540">
    <property type="term" value="P:fatty acid beta-oxidation using acyl-CoA oxidase"/>
    <property type="evidence" value="ECO:0007669"/>
    <property type="project" value="TreeGrafter"/>
</dbReference>
<evidence type="ECO:0000256" key="12">
    <source>
        <dbReference type="PIRSR" id="PIRSR000168-2"/>
    </source>
</evidence>
<dbReference type="Pfam" id="PF14749">
    <property type="entry name" value="Acyl-CoA_ox_N"/>
    <property type="match status" value="1"/>
</dbReference>
<dbReference type="InterPro" id="IPR036250">
    <property type="entry name" value="AcylCo_DH-like_C"/>
</dbReference>
<dbReference type="Gene3D" id="2.40.110.10">
    <property type="entry name" value="Butyryl-CoA Dehydrogenase, subunit A, domain 2"/>
    <property type="match status" value="1"/>
</dbReference>
<accession>A0A2U1NIL1</accession>
<dbReference type="InterPro" id="IPR029320">
    <property type="entry name" value="Acyl-CoA_ox_N"/>
</dbReference>
<evidence type="ECO:0000259" key="14">
    <source>
        <dbReference type="Pfam" id="PF02770"/>
    </source>
</evidence>
<comment type="cofactor">
    <cofactor evidence="1">
        <name>FAD</name>
        <dbReference type="ChEBI" id="CHEBI:57692"/>
    </cofactor>
</comment>
<evidence type="ECO:0000256" key="2">
    <source>
        <dbReference type="ARBA" id="ARBA00004275"/>
    </source>
</evidence>
<keyword evidence="7" id="KW-0560">Oxidoreductase</keyword>
<proteinExistence type="inferred from homology"/>
<keyword evidence="9" id="KW-0576">Peroxisome</keyword>
<evidence type="ECO:0000259" key="13">
    <source>
        <dbReference type="Pfam" id="PF01756"/>
    </source>
</evidence>